<evidence type="ECO:0000313" key="1">
    <source>
        <dbReference type="EMBL" id="OLY80160.1"/>
    </source>
</evidence>
<sequence length="95" mass="10798">MSSKLLLTLFSKSVNLYIDSTFRFIQGGYPVLVDGFTFMNQRFIPITIGVMRNGHFKSNLLVFNTLNNELLKNGLNWSAKTIMVDFDEGISKAKE</sequence>
<comment type="caution">
    <text evidence="1">The sequence shown here is derived from an EMBL/GenBank/DDBJ whole genome shotgun (WGS) entry which is preliminary data.</text>
</comment>
<protein>
    <recommendedName>
        <fullName evidence="3">MULE transposase domain-containing protein</fullName>
    </recommendedName>
</protein>
<organism evidence="1 2">
    <name type="scientific">Smittium mucronatum</name>
    <dbReference type="NCBI Taxonomy" id="133383"/>
    <lineage>
        <taxon>Eukaryota</taxon>
        <taxon>Fungi</taxon>
        <taxon>Fungi incertae sedis</taxon>
        <taxon>Zoopagomycota</taxon>
        <taxon>Kickxellomycotina</taxon>
        <taxon>Harpellomycetes</taxon>
        <taxon>Harpellales</taxon>
        <taxon>Legeriomycetaceae</taxon>
        <taxon>Smittium</taxon>
    </lineage>
</organism>
<evidence type="ECO:0008006" key="3">
    <source>
        <dbReference type="Google" id="ProtNLM"/>
    </source>
</evidence>
<keyword evidence="2" id="KW-1185">Reference proteome</keyword>
<name>A0A1R0GTD5_9FUNG</name>
<evidence type="ECO:0000313" key="2">
    <source>
        <dbReference type="Proteomes" id="UP000187455"/>
    </source>
</evidence>
<dbReference type="AlphaFoldDB" id="A0A1R0GTD5"/>
<dbReference type="EMBL" id="LSSL01003715">
    <property type="protein sequence ID" value="OLY80160.1"/>
    <property type="molecule type" value="Genomic_DNA"/>
</dbReference>
<reference evidence="1 2" key="1">
    <citation type="journal article" date="2016" name="Mol. Biol. Evol.">
        <title>Genome-Wide Survey of Gut Fungi (Harpellales) Reveals the First Horizontally Transferred Ubiquitin Gene from a Mosquito Host.</title>
        <authorList>
            <person name="Wang Y."/>
            <person name="White M.M."/>
            <person name="Kvist S."/>
            <person name="Moncalvo J.M."/>
        </authorList>
    </citation>
    <scope>NUCLEOTIDE SEQUENCE [LARGE SCALE GENOMIC DNA]</scope>
    <source>
        <strain evidence="1 2">ALG-7-W6</strain>
    </source>
</reference>
<gene>
    <name evidence="1" type="ORF">AYI68_g5747</name>
</gene>
<accession>A0A1R0GTD5</accession>
<dbReference type="Proteomes" id="UP000187455">
    <property type="component" value="Unassembled WGS sequence"/>
</dbReference>
<proteinExistence type="predicted"/>